<dbReference type="PANTHER" id="PTHR11693:SF22">
    <property type="entry name" value="ATP SYNTHASE SUBUNIT GAMMA, MITOCHONDRIAL"/>
    <property type="match status" value="1"/>
</dbReference>
<dbReference type="CDD" id="cd12151">
    <property type="entry name" value="F1-ATPase_gamma"/>
    <property type="match status" value="1"/>
</dbReference>
<keyword evidence="11" id="KW-0378">Hydrolase</keyword>
<evidence type="ECO:0000256" key="5">
    <source>
        <dbReference type="ARBA" id="ARBA00022781"/>
    </source>
</evidence>
<dbReference type="Gene3D" id="3.40.1380.10">
    <property type="match status" value="1"/>
</dbReference>
<dbReference type="Proteomes" id="UP000283442">
    <property type="component" value="Unassembled WGS sequence"/>
</dbReference>
<evidence type="ECO:0000256" key="8">
    <source>
        <dbReference type="ARBA" id="ARBA00023196"/>
    </source>
</evidence>
<protein>
    <recommendedName>
        <fullName evidence="10">ATP synthase gamma chain</fullName>
    </recommendedName>
    <alternativeName>
        <fullName evidence="10">ATP synthase F1 sector gamma subunit</fullName>
    </alternativeName>
    <alternativeName>
        <fullName evidence="10">F-ATPase gamma subunit</fullName>
    </alternativeName>
</protein>
<evidence type="ECO:0000256" key="3">
    <source>
        <dbReference type="ARBA" id="ARBA00007681"/>
    </source>
</evidence>
<accession>A0A414NXM3</accession>
<keyword evidence="4 10" id="KW-0813">Transport</keyword>
<comment type="caution">
    <text evidence="11">The sequence shown here is derived from an EMBL/GenBank/DDBJ whole genome shotgun (WGS) entry which is preliminary data.</text>
</comment>
<sequence length="285" mass="31320">MASLQDIRHRIKSVKSTKQITSAMNMVATSRLRHAKEAATANRPYAQKVSEVVHAVAKNAGMDFSHPLLEKHEDGKKLVFLITSDKGLAGAYSSNACKAAEALIEKANDTDFVIVGRKGVGHFKSRGHNVIKEFIGISEHPSSEDARNIALELIRLYKTGEYREIVMVYTKFVSAITCEPKSGALLPFAPLKAEDQDDLNVEYIYEPDAATVLGFMLPQYLFTVVYAALLQSAASELSSRMNAMSNATDNAEDLMDKLNLHYNKVRQAGITREITEIVGGAEALK</sequence>
<keyword evidence="7 10" id="KW-0472">Membrane</keyword>
<dbReference type="HAMAP" id="MF_00815">
    <property type="entry name" value="ATP_synth_gamma_bact"/>
    <property type="match status" value="1"/>
</dbReference>
<keyword evidence="9 10" id="KW-0066">ATP synthesis</keyword>
<evidence type="ECO:0000313" key="11">
    <source>
        <dbReference type="EMBL" id="RHF52086.1"/>
    </source>
</evidence>
<dbReference type="PROSITE" id="PS00153">
    <property type="entry name" value="ATPASE_GAMMA"/>
    <property type="match status" value="1"/>
</dbReference>
<keyword evidence="5 10" id="KW-0375">Hydrogen ion transport</keyword>
<reference evidence="11 12" key="1">
    <citation type="submission" date="2018-08" db="EMBL/GenBank/DDBJ databases">
        <title>A genome reference for cultivated species of the human gut microbiota.</title>
        <authorList>
            <person name="Zou Y."/>
            <person name="Xue W."/>
            <person name="Luo G."/>
        </authorList>
    </citation>
    <scope>NUCLEOTIDE SEQUENCE [LARGE SCALE GENOMIC DNA]</scope>
    <source>
        <strain evidence="11 12">AM25-21AC</strain>
    </source>
</reference>
<gene>
    <name evidence="10 11" type="primary">atpG</name>
    <name evidence="11" type="ORF">DW674_05270</name>
</gene>
<name>A0A414NXM3_9FIRM</name>
<evidence type="ECO:0000256" key="6">
    <source>
        <dbReference type="ARBA" id="ARBA00023065"/>
    </source>
</evidence>
<dbReference type="PANTHER" id="PTHR11693">
    <property type="entry name" value="ATP SYNTHASE GAMMA CHAIN"/>
    <property type="match status" value="1"/>
</dbReference>
<dbReference type="RefSeq" id="WP_118175779.1">
    <property type="nucleotide sequence ID" value="NZ_JAQEAO010000022.1"/>
</dbReference>
<comment type="subunit">
    <text evidence="10">F-type ATPases have 2 components, CF(1) - the catalytic core - and CF(0) - the membrane proton channel. CF(1) has five subunits: alpha(3), beta(3), gamma(1), delta(1), epsilon(1). CF(0) has three main subunits: a, b and c.</text>
</comment>
<dbReference type="GO" id="GO:0042777">
    <property type="term" value="P:proton motive force-driven plasma membrane ATP synthesis"/>
    <property type="evidence" value="ECO:0007669"/>
    <property type="project" value="UniProtKB-UniRule"/>
</dbReference>
<evidence type="ECO:0000256" key="7">
    <source>
        <dbReference type="ARBA" id="ARBA00023136"/>
    </source>
</evidence>
<keyword evidence="10" id="KW-1003">Cell membrane</keyword>
<dbReference type="Pfam" id="PF00231">
    <property type="entry name" value="ATP-synt"/>
    <property type="match status" value="1"/>
</dbReference>
<evidence type="ECO:0000256" key="2">
    <source>
        <dbReference type="ARBA" id="ARBA00004170"/>
    </source>
</evidence>
<dbReference type="GO" id="GO:0005886">
    <property type="term" value="C:plasma membrane"/>
    <property type="evidence" value="ECO:0007669"/>
    <property type="project" value="UniProtKB-SubCell"/>
</dbReference>
<evidence type="ECO:0000256" key="9">
    <source>
        <dbReference type="ARBA" id="ARBA00023310"/>
    </source>
</evidence>
<dbReference type="OrthoDB" id="9812769at2"/>
<evidence type="ECO:0000256" key="10">
    <source>
        <dbReference type="HAMAP-Rule" id="MF_00815"/>
    </source>
</evidence>
<comment type="similarity">
    <text evidence="3 10">Belongs to the ATPase gamma chain family.</text>
</comment>
<dbReference type="InterPro" id="IPR035968">
    <property type="entry name" value="ATP_synth_F1_ATPase_gsu"/>
</dbReference>
<evidence type="ECO:0000256" key="4">
    <source>
        <dbReference type="ARBA" id="ARBA00022448"/>
    </source>
</evidence>
<comment type="function">
    <text evidence="1 10">Produces ATP from ADP in the presence of a proton gradient across the membrane. The gamma chain is believed to be important in regulating ATPase activity and the flow of protons through the CF(0) complex.</text>
</comment>
<dbReference type="NCBIfam" id="TIGR01146">
    <property type="entry name" value="ATPsyn_F1gamma"/>
    <property type="match status" value="1"/>
</dbReference>
<dbReference type="PRINTS" id="PR00126">
    <property type="entry name" value="ATPASEGAMMA"/>
</dbReference>
<evidence type="ECO:0000313" key="12">
    <source>
        <dbReference type="Proteomes" id="UP000283442"/>
    </source>
</evidence>
<dbReference type="GO" id="GO:0005524">
    <property type="term" value="F:ATP binding"/>
    <property type="evidence" value="ECO:0007669"/>
    <property type="project" value="UniProtKB-UniRule"/>
</dbReference>
<proteinExistence type="inferred from homology"/>
<organism evidence="11 12">
    <name type="scientific">Mitsuokella multacida</name>
    <dbReference type="NCBI Taxonomy" id="52226"/>
    <lineage>
        <taxon>Bacteria</taxon>
        <taxon>Bacillati</taxon>
        <taxon>Bacillota</taxon>
        <taxon>Negativicutes</taxon>
        <taxon>Selenomonadales</taxon>
        <taxon>Selenomonadaceae</taxon>
        <taxon>Mitsuokella</taxon>
    </lineage>
</organism>
<dbReference type="GO" id="GO:0045259">
    <property type="term" value="C:proton-transporting ATP synthase complex"/>
    <property type="evidence" value="ECO:0007669"/>
    <property type="project" value="UniProtKB-KW"/>
</dbReference>
<dbReference type="AlphaFoldDB" id="A0A414NXM3"/>
<dbReference type="GO" id="GO:0046933">
    <property type="term" value="F:proton-transporting ATP synthase activity, rotational mechanism"/>
    <property type="evidence" value="ECO:0007669"/>
    <property type="project" value="UniProtKB-UniRule"/>
</dbReference>
<dbReference type="InterPro" id="IPR023632">
    <property type="entry name" value="ATP_synth_F1_gsu_CS"/>
</dbReference>
<dbReference type="SUPFAM" id="SSF52943">
    <property type="entry name" value="ATP synthase (F1-ATPase), gamma subunit"/>
    <property type="match status" value="1"/>
</dbReference>
<dbReference type="EMBL" id="QRHE01000004">
    <property type="protein sequence ID" value="RHF52086.1"/>
    <property type="molecule type" value="Genomic_DNA"/>
</dbReference>
<dbReference type="GO" id="GO:0016787">
    <property type="term" value="F:hydrolase activity"/>
    <property type="evidence" value="ECO:0007669"/>
    <property type="project" value="UniProtKB-KW"/>
</dbReference>
<keyword evidence="8 10" id="KW-0139">CF(1)</keyword>
<dbReference type="InterPro" id="IPR000131">
    <property type="entry name" value="ATP_synth_F1_gsu"/>
</dbReference>
<keyword evidence="6 10" id="KW-0406">Ion transport</keyword>
<comment type="subcellular location">
    <subcellularLocation>
        <location evidence="10">Cell membrane</location>
        <topology evidence="10">Peripheral membrane protein</topology>
    </subcellularLocation>
    <subcellularLocation>
        <location evidence="2">Membrane</location>
        <topology evidence="2">Peripheral membrane protein</topology>
    </subcellularLocation>
</comment>
<evidence type="ECO:0000256" key="1">
    <source>
        <dbReference type="ARBA" id="ARBA00003456"/>
    </source>
</evidence>
<dbReference type="Gene3D" id="1.10.287.80">
    <property type="entry name" value="ATP synthase, gamma subunit, helix hairpin domain"/>
    <property type="match status" value="1"/>
</dbReference>